<dbReference type="Pfam" id="PF05103">
    <property type="entry name" value="DivIVA"/>
    <property type="match status" value="1"/>
</dbReference>
<reference evidence="6 7" key="1">
    <citation type="submission" date="2020-05" db="EMBL/GenBank/DDBJ databases">
        <title>Novel Mycoplasma species detected in Mirounga angustirostris (northern elephant seal) from the USA.</title>
        <authorList>
            <person name="Volokhov D.V."/>
        </authorList>
    </citation>
    <scope>NUCLEOTIDE SEQUENCE [LARGE SCALE GENOMIC DNA]</scope>
    <source>
        <strain evidence="6 7">Mirounga ES2806-NAS</strain>
    </source>
</reference>
<evidence type="ECO:0000256" key="1">
    <source>
        <dbReference type="ARBA" id="ARBA00004496"/>
    </source>
</evidence>
<protein>
    <submittedName>
        <fullName evidence="6">DivIVA domain-containing protein</fullName>
    </submittedName>
</protein>
<sequence length="50" mass="5884">MAKYSVEQIQKHKFNAALNGYNPEEVDIFIDELIEDIIEYQQIIAKLQTK</sequence>
<evidence type="ECO:0000256" key="2">
    <source>
        <dbReference type="ARBA" id="ARBA00022490"/>
    </source>
</evidence>
<dbReference type="AlphaFoldDB" id="A0A6M4JG45"/>
<dbReference type="NCBIfam" id="TIGR03544">
    <property type="entry name" value="DivI1A_domain"/>
    <property type="match status" value="1"/>
</dbReference>
<dbReference type="GO" id="GO:0005737">
    <property type="term" value="C:cytoplasm"/>
    <property type="evidence" value="ECO:0007669"/>
    <property type="project" value="UniProtKB-SubCell"/>
</dbReference>
<evidence type="ECO:0000256" key="5">
    <source>
        <dbReference type="ARBA" id="ARBA00023306"/>
    </source>
</evidence>
<keyword evidence="2" id="KW-0963">Cytoplasm</keyword>
<comment type="subcellular location">
    <subcellularLocation>
        <location evidence="1">Cytoplasm</location>
    </subcellularLocation>
</comment>
<organism evidence="6 7">
    <name type="scientific">Mycoplasma miroungirhinis</name>
    <dbReference type="NCBI Taxonomy" id="754516"/>
    <lineage>
        <taxon>Bacteria</taxon>
        <taxon>Bacillati</taxon>
        <taxon>Mycoplasmatota</taxon>
        <taxon>Mollicutes</taxon>
        <taxon>Mycoplasmataceae</taxon>
        <taxon>Mycoplasma</taxon>
    </lineage>
</organism>
<dbReference type="GO" id="GO:0051301">
    <property type="term" value="P:cell division"/>
    <property type="evidence" value="ECO:0007669"/>
    <property type="project" value="UniProtKB-KW"/>
</dbReference>
<keyword evidence="4" id="KW-0175">Coiled coil</keyword>
<dbReference type="InterPro" id="IPR007793">
    <property type="entry name" value="DivIVA_fam"/>
</dbReference>
<keyword evidence="3" id="KW-0132">Cell division</keyword>
<name>A0A6M4JG45_9MOLU</name>
<gene>
    <name evidence="6" type="ORF">HLA92_00895</name>
</gene>
<evidence type="ECO:0000313" key="7">
    <source>
        <dbReference type="Proteomes" id="UP000502118"/>
    </source>
</evidence>
<dbReference type="Proteomes" id="UP000502118">
    <property type="component" value="Chromosome"/>
</dbReference>
<proteinExistence type="predicted"/>
<evidence type="ECO:0000256" key="3">
    <source>
        <dbReference type="ARBA" id="ARBA00022618"/>
    </source>
</evidence>
<dbReference type="KEGG" id="mmio:HLA92_00895"/>
<dbReference type="Gene3D" id="6.10.250.660">
    <property type="match status" value="1"/>
</dbReference>
<accession>A0A6M4JG45</accession>
<dbReference type="RefSeq" id="WP_171112617.1">
    <property type="nucleotide sequence ID" value="NZ_CP053097.1"/>
</dbReference>
<evidence type="ECO:0000256" key="4">
    <source>
        <dbReference type="ARBA" id="ARBA00023054"/>
    </source>
</evidence>
<evidence type="ECO:0000313" key="6">
    <source>
        <dbReference type="EMBL" id="QJR44002.1"/>
    </source>
</evidence>
<dbReference type="InterPro" id="IPR019933">
    <property type="entry name" value="DivIVA_domain"/>
</dbReference>
<keyword evidence="5" id="KW-0131">Cell cycle</keyword>
<dbReference type="EMBL" id="CP053097">
    <property type="protein sequence ID" value="QJR44002.1"/>
    <property type="molecule type" value="Genomic_DNA"/>
</dbReference>
<keyword evidence="7" id="KW-1185">Reference proteome</keyword>